<reference evidence="2 3" key="1">
    <citation type="submission" date="2018-04" db="EMBL/GenBank/DDBJ databases">
        <title>Genomic Encyclopedia of Archaeal and Bacterial Type Strains, Phase II (KMG-II): from individual species to whole genera.</title>
        <authorList>
            <person name="Goeker M."/>
        </authorList>
    </citation>
    <scope>NUCLEOTIDE SEQUENCE [LARGE SCALE GENOMIC DNA]</scope>
    <source>
        <strain evidence="2 3">DSM 25521</strain>
    </source>
</reference>
<feature type="region of interest" description="Disordered" evidence="1">
    <location>
        <begin position="27"/>
        <end position="58"/>
    </location>
</feature>
<feature type="compositionally biased region" description="Basic and acidic residues" evidence="1">
    <location>
        <begin position="49"/>
        <end position="58"/>
    </location>
</feature>
<evidence type="ECO:0000313" key="3">
    <source>
        <dbReference type="Proteomes" id="UP000241808"/>
    </source>
</evidence>
<organism evidence="2 3">
    <name type="scientific">Phreatobacter oligotrophus</name>
    <dbReference type="NCBI Taxonomy" id="1122261"/>
    <lineage>
        <taxon>Bacteria</taxon>
        <taxon>Pseudomonadati</taxon>
        <taxon>Pseudomonadota</taxon>
        <taxon>Alphaproteobacteria</taxon>
        <taxon>Hyphomicrobiales</taxon>
        <taxon>Phreatobacteraceae</taxon>
        <taxon>Phreatobacter</taxon>
    </lineage>
</organism>
<comment type="caution">
    <text evidence="2">The sequence shown here is derived from an EMBL/GenBank/DDBJ whole genome shotgun (WGS) entry which is preliminary data.</text>
</comment>
<gene>
    <name evidence="2" type="ORF">C8P69_104506</name>
</gene>
<evidence type="ECO:0000313" key="2">
    <source>
        <dbReference type="EMBL" id="PTM57452.1"/>
    </source>
</evidence>
<sequence>MRLMRIEENGDAVCQLGERIFTIPEPLLRPLGEKPLRRGRKPGVSPQKRSNDAPSDRD</sequence>
<keyword evidence="3" id="KW-1185">Reference proteome</keyword>
<evidence type="ECO:0000256" key="1">
    <source>
        <dbReference type="SAM" id="MobiDB-lite"/>
    </source>
</evidence>
<protein>
    <submittedName>
        <fullName evidence="2">Uncharacterized protein</fullName>
    </submittedName>
</protein>
<accession>A0A2T4Z6E0</accession>
<name>A0A2T4Z6E0_9HYPH</name>
<dbReference type="EMBL" id="PZZL01000004">
    <property type="protein sequence ID" value="PTM57452.1"/>
    <property type="molecule type" value="Genomic_DNA"/>
</dbReference>
<dbReference type="Proteomes" id="UP000241808">
    <property type="component" value="Unassembled WGS sequence"/>
</dbReference>
<proteinExistence type="predicted"/>
<dbReference type="AlphaFoldDB" id="A0A2T4Z6E0"/>